<proteinExistence type="inferred from homology"/>
<comment type="caution">
    <text evidence="7">The sequence shown here is derived from an EMBL/GenBank/DDBJ whole genome shotgun (WGS) entry which is preliminary data.</text>
</comment>
<evidence type="ECO:0000256" key="4">
    <source>
        <dbReference type="ARBA" id="ARBA00023242"/>
    </source>
</evidence>
<dbReference type="SMART" id="SM00879">
    <property type="entry name" value="Brix"/>
    <property type="match status" value="1"/>
</dbReference>
<evidence type="ECO:0000313" key="7">
    <source>
        <dbReference type="EMBL" id="KAJ2920440.1"/>
    </source>
</evidence>
<protein>
    <recommendedName>
        <fullName evidence="6">Brix domain-containing protein</fullName>
    </recommendedName>
</protein>
<dbReference type="InterPro" id="IPR007109">
    <property type="entry name" value="Brix"/>
</dbReference>
<comment type="subcellular location">
    <subcellularLocation>
        <location evidence="1">Nucleus</location>
        <location evidence="1">Nucleolus</location>
    </subcellularLocation>
</comment>
<dbReference type="GO" id="GO:0006364">
    <property type="term" value="P:rRNA processing"/>
    <property type="evidence" value="ECO:0007669"/>
    <property type="project" value="InterPro"/>
</dbReference>
<reference evidence="7" key="1">
    <citation type="submission" date="2022-06" db="EMBL/GenBank/DDBJ databases">
        <title>Genome Sequence of Candolleomyces eurysporus.</title>
        <authorList>
            <person name="Buettner E."/>
        </authorList>
    </citation>
    <scope>NUCLEOTIDE SEQUENCE</scope>
    <source>
        <strain evidence="7">VTCC 930004</strain>
    </source>
</reference>
<evidence type="ECO:0000259" key="6">
    <source>
        <dbReference type="PROSITE" id="PS50833"/>
    </source>
</evidence>
<comment type="similarity">
    <text evidence="2">Belongs to the BRX1 family.</text>
</comment>
<evidence type="ECO:0000256" key="1">
    <source>
        <dbReference type="ARBA" id="ARBA00004604"/>
    </source>
</evidence>
<feature type="compositionally biased region" description="Polar residues" evidence="5">
    <location>
        <begin position="1"/>
        <end position="11"/>
    </location>
</feature>
<feature type="region of interest" description="Disordered" evidence="5">
    <location>
        <begin position="1"/>
        <end position="26"/>
    </location>
</feature>
<dbReference type="Pfam" id="PF04427">
    <property type="entry name" value="Brix"/>
    <property type="match status" value="1"/>
</dbReference>
<dbReference type="AlphaFoldDB" id="A0A9W8IWW2"/>
<dbReference type="Proteomes" id="UP001140091">
    <property type="component" value="Unassembled WGS sequence"/>
</dbReference>
<sequence length="268" mass="30500">MATLLKAQTSNAAKADKKRKRTADAMDVDDDASLQIQPKRKKNKQRVMLLSSRGVTHRMRHLMNDLETLLPHVKKDAKLDSKNQLHLLPELADLNNCNNTLYFEARRHEDLYLWAAKTPNGPSIKMHVQNIHTMDELKMTGNCLKGSRGLLSFDKAFDDSEWGRLTKEVFTHIVEKDPLKPNGPPETSLVEIGPRFVLTPIRIFEGAFSGTTVYSNPEFISPAAVRSAIRREQGSKYGQRKHAEQDSQRRKELRKLEEDELAVSKVFA</sequence>
<dbReference type="PROSITE" id="PS50833">
    <property type="entry name" value="BRIX"/>
    <property type="match status" value="1"/>
</dbReference>
<feature type="non-terminal residue" evidence="7">
    <location>
        <position position="268"/>
    </location>
</feature>
<name>A0A9W8IWW2_9AGAR</name>
<accession>A0A9W8IWW2</accession>
<feature type="compositionally biased region" description="Basic and acidic residues" evidence="5">
    <location>
        <begin position="241"/>
        <end position="254"/>
    </location>
</feature>
<dbReference type="InterPro" id="IPR026532">
    <property type="entry name" value="BRX1"/>
</dbReference>
<dbReference type="PANTHER" id="PTHR13634">
    <property type="entry name" value="RIBOSOME BIOGENESIS PROTEIN BRIX"/>
    <property type="match status" value="1"/>
</dbReference>
<dbReference type="GO" id="GO:0000027">
    <property type="term" value="P:ribosomal large subunit assembly"/>
    <property type="evidence" value="ECO:0007669"/>
    <property type="project" value="TreeGrafter"/>
</dbReference>
<dbReference type="PANTHER" id="PTHR13634:SF0">
    <property type="entry name" value="RIBOSOME BIOGENESIS PROTEIN BRX1 HOMOLOG"/>
    <property type="match status" value="1"/>
</dbReference>
<dbReference type="GO" id="GO:0005730">
    <property type="term" value="C:nucleolus"/>
    <property type="evidence" value="ECO:0007669"/>
    <property type="project" value="UniProtKB-SubCell"/>
</dbReference>
<keyword evidence="8" id="KW-1185">Reference proteome</keyword>
<keyword evidence="3" id="KW-0690">Ribosome biogenesis</keyword>
<dbReference type="GO" id="GO:0019843">
    <property type="term" value="F:rRNA binding"/>
    <property type="evidence" value="ECO:0007669"/>
    <property type="project" value="InterPro"/>
</dbReference>
<evidence type="ECO:0000256" key="3">
    <source>
        <dbReference type="ARBA" id="ARBA00022517"/>
    </source>
</evidence>
<feature type="domain" description="Brix" evidence="6">
    <location>
        <begin position="45"/>
        <end position="209"/>
    </location>
</feature>
<evidence type="ECO:0000256" key="2">
    <source>
        <dbReference type="ARBA" id="ARBA00006369"/>
    </source>
</evidence>
<evidence type="ECO:0000313" key="8">
    <source>
        <dbReference type="Proteomes" id="UP001140091"/>
    </source>
</evidence>
<dbReference type="EMBL" id="JANBPK010001939">
    <property type="protein sequence ID" value="KAJ2920440.1"/>
    <property type="molecule type" value="Genomic_DNA"/>
</dbReference>
<dbReference type="OrthoDB" id="1638493at2759"/>
<keyword evidence="4" id="KW-0539">Nucleus</keyword>
<gene>
    <name evidence="7" type="ORF">H1R20_g16653</name>
</gene>
<feature type="region of interest" description="Disordered" evidence="5">
    <location>
        <begin position="232"/>
        <end position="254"/>
    </location>
</feature>
<organism evidence="7 8">
    <name type="scientific">Candolleomyces eurysporus</name>
    <dbReference type="NCBI Taxonomy" id="2828524"/>
    <lineage>
        <taxon>Eukaryota</taxon>
        <taxon>Fungi</taxon>
        <taxon>Dikarya</taxon>
        <taxon>Basidiomycota</taxon>
        <taxon>Agaricomycotina</taxon>
        <taxon>Agaricomycetes</taxon>
        <taxon>Agaricomycetidae</taxon>
        <taxon>Agaricales</taxon>
        <taxon>Agaricineae</taxon>
        <taxon>Psathyrellaceae</taxon>
        <taxon>Candolleomyces</taxon>
    </lineage>
</organism>
<dbReference type="SUPFAM" id="SSF52954">
    <property type="entry name" value="Class II aaRS ABD-related"/>
    <property type="match status" value="1"/>
</dbReference>
<evidence type="ECO:0000256" key="5">
    <source>
        <dbReference type="SAM" id="MobiDB-lite"/>
    </source>
</evidence>